<dbReference type="EC" id="2.4.2.29" evidence="2"/>
<feature type="binding site" evidence="2">
    <location>
        <position position="143"/>
    </location>
    <ligand>
        <name>substrate</name>
    </ligand>
</feature>
<dbReference type="InterPro" id="IPR004803">
    <property type="entry name" value="TGT"/>
</dbReference>
<evidence type="ECO:0000256" key="2">
    <source>
        <dbReference type="HAMAP-Rule" id="MF_00168"/>
    </source>
</evidence>
<comment type="caution">
    <text evidence="4">The sequence shown here is derived from an EMBL/GenBank/DDBJ whole genome shotgun (WGS) entry which is preliminary data.</text>
</comment>
<feature type="binding site" evidence="2">
    <location>
        <position position="304"/>
    </location>
    <ligand>
        <name>Zn(2+)</name>
        <dbReference type="ChEBI" id="CHEBI:29105"/>
    </ligand>
</feature>
<keyword evidence="2 4" id="KW-0328">Glycosyltransferase</keyword>
<feature type="active site" description="Nucleophile" evidence="2">
    <location>
        <position position="261"/>
    </location>
</feature>
<keyword evidence="2" id="KW-0862">Zinc</keyword>
<dbReference type="InterPro" id="IPR002616">
    <property type="entry name" value="tRNA_ribo_trans-like"/>
</dbReference>
<organism evidence="4 5">
    <name type="scientific">Candidatus Magnetobacterium casense</name>
    <dbReference type="NCBI Taxonomy" id="1455061"/>
    <lineage>
        <taxon>Bacteria</taxon>
        <taxon>Pseudomonadati</taxon>
        <taxon>Nitrospirota</taxon>
        <taxon>Thermodesulfovibrionia</taxon>
        <taxon>Thermodesulfovibrionales</taxon>
        <taxon>Candidatus Magnetobacteriaceae</taxon>
        <taxon>Candidatus Magnetobacterium</taxon>
    </lineage>
</organism>
<feature type="active site" description="Proton acceptor" evidence="2">
    <location>
        <position position="89"/>
    </location>
</feature>
<feature type="binding site" evidence="2">
    <location>
        <position position="299"/>
    </location>
    <ligand>
        <name>Zn(2+)</name>
        <dbReference type="ChEBI" id="CHEBI:29105"/>
    </ligand>
</feature>
<evidence type="ECO:0000256" key="1">
    <source>
        <dbReference type="ARBA" id="ARBA00022694"/>
    </source>
</evidence>
<dbReference type="HAMAP" id="MF_00168">
    <property type="entry name" value="Q_tRNA_Tgt"/>
    <property type="match status" value="1"/>
</dbReference>
<dbReference type="InterPro" id="IPR050076">
    <property type="entry name" value="ArchSynthase1/Queuine_TRR"/>
</dbReference>
<protein>
    <recommendedName>
        <fullName evidence="2">Queuine tRNA-ribosyltransferase</fullName>
        <ecNumber evidence="2">2.4.2.29</ecNumber>
    </recommendedName>
    <alternativeName>
        <fullName evidence="2">Guanine insertion enzyme</fullName>
    </alternativeName>
    <alternativeName>
        <fullName evidence="2">tRNA-guanine transglycosylase</fullName>
    </alternativeName>
</protein>
<dbReference type="PANTHER" id="PTHR46499">
    <property type="entry name" value="QUEUINE TRNA-RIBOSYLTRANSFERASE"/>
    <property type="match status" value="1"/>
</dbReference>
<feature type="domain" description="tRNA-guanine(15) transglycosylase-like" evidence="3">
    <location>
        <begin position="11"/>
        <end position="362"/>
    </location>
</feature>
<feature type="binding site" evidence="2">
    <location>
        <begin position="89"/>
        <end position="93"/>
    </location>
    <ligand>
        <name>substrate</name>
    </ligand>
</feature>
<proteinExistence type="inferred from homology"/>
<sequence>MRFSLLNVDGNARVGTLRVGAWTLPTPMFMPVATQGTVKAMTPLALREVGADIILCNTYHLYLRPGHDVVAAAGGLRGFTSWDGPVLTDSGGFQVYSLSPLRKIKEDGVQFKSHIDGSTHFIGPIEAMQIQRALGADIVMAFDECPPYPATYEYVRSSLQLTTRWARQCKEAHDGRQLLFGIIQGGEYEDLRRQSAAELKALDFDGYALGGVSVGEPKDMMYDIVSYMAPEMPQDKPRYLMGVGFPQDILHAVEAGFDMFDCVIPTRTARHGTLLTHSGRISIKAQRYKTDTTPLDPLCQCYTCKNFSRSYLNHLFRAKEILSITLNTIHNLHFYFELMSDIRSAITQGRFKDFKAQWLKDYGVVP</sequence>
<dbReference type="Proteomes" id="UP001196980">
    <property type="component" value="Unassembled WGS sequence"/>
</dbReference>
<reference evidence="4 5" key="1">
    <citation type="journal article" date="2020" name="J Geophys Res Biogeosci">
        <title>Magnetotaxis as an Adaptation to Enable Bacterial Shuttling of Microbial Sulfur and Sulfur Cycling Across Aquatic Oxic#Anoxic Interfaces.</title>
        <authorList>
            <person name="Li J."/>
            <person name="Liu P."/>
            <person name="Wang J."/>
            <person name="Roberts A.P."/>
            <person name="Pan Y."/>
        </authorList>
    </citation>
    <scope>NUCLEOTIDE SEQUENCE [LARGE SCALE GENOMIC DNA]</scope>
    <source>
        <strain evidence="4 5">MYR-1_YQ</strain>
    </source>
</reference>
<keyword evidence="2" id="KW-0479">Metal-binding</keyword>
<name>A0ABS6RY48_9BACT</name>
<keyword evidence="2 4" id="KW-0808">Transferase</keyword>
<dbReference type="PANTHER" id="PTHR46499:SF1">
    <property type="entry name" value="QUEUINE TRNA-RIBOSYLTRANSFERASE"/>
    <property type="match status" value="1"/>
</dbReference>
<feature type="binding site" evidence="2">
    <location>
        <position position="184"/>
    </location>
    <ligand>
        <name>substrate</name>
    </ligand>
</feature>
<accession>A0ABS6RY48</accession>
<dbReference type="NCBIfam" id="TIGR00430">
    <property type="entry name" value="Q_tRNA_tgt"/>
    <property type="match status" value="1"/>
</dbReference>
<evidence type="ECO:0000259" key="3">
    <source>
        <dbReference type="Pfam" id="PF01702"/>
    </source>
</evidence>
<feature type="region of interest" description="RNA binding" evidence="2">
    <location>
        <begin position="242"/>
        <end position="248"/>
    </location>
</feature>
<evidence type="ECO:0000313" key="4">
    <source>
        <dbReference type="EMBL" id="MBV6341564.1"/>
    </source>
</evidence>
<dbReference type="Pfam" id="PF01702">
    <property type="entry name" value="TGT"/>
    <property type="match status" value="1"/>
</dbReference>
<gene>
    <name evidence="2 4" type="primary">tgt</name>
    <name evidence="4" type="ORF">HWQ67_08195</name>
</gene>
<feature type="binding site" evidence="2">
    <location>
        <position position="211"/>
    </location>
    <ligand>
        <name>substrate</name>
    </ligand>
</feature>
<dbReference type="NCBIfam" id="TIGR00449">
    <property type="entry name" value="tgt_general"/>
    <property type="match status" value="1"/>
</dbReference>
<dbReference type="GO" id="GO:0016757">
    <property type="term" value="F:glycosyltransferase activity"/>
    <property type="evidence" value="ECO:0007669"/>
    <property type="project" value="UniProtKB-KW"/>
</dbReference>
<keyword evidence="5" id="KW-1185">Reference proteome</keyword>
<comment type="catalytic activity">
    <reaction evidence="2">
        <text>7-aminomethyl-7-carbaguanine + guanosine(34) in tRNA = 7-aminomethyl-7-carbaguanosine(34) in tRNA + guanine</text>
        <dbReference type="Rhea" id="RHEA:24104"/>
        <dbReference type="Rhea" id="RHEA-COMP:10341"/>
        <dbReference type="Rhea" id="RHEA-COMP:10342"/>
        <dbReference type="ChEBI" id="CHEBI:16235"/>
        <dbReference type="ChEBI" id="CHEBI:58703"/>
        <dbReference type="ChEBI" id="CHEBI:74269"/>
        <dbReference type="ChEBI" id="CHEBI:82833"/>
        <dbReference type="EC" id="2.4.2.29"/>
    </reaction>
</comment>
<keyword evidence="2" id="KW-0671">Queuosine biosynthesis</keyword>
<comment type="subunit">
    <text evidence="2">Homodimer. Within each dimer, one monomer is responsible for RNA recognition and catalysis, while the other monomer binds to the replacement base PreQ1.</text>
</comment>
<dbReference type="RefSeq" id="WP_218252197.1">
    <property type="nucleotide sequence ID" value="NZ_JABXWD010000122.1"/>
</dbReference>
<comment type="pathway">
    <text evidence="2">tRNA modification; tRNA-queuosine biosynthesis.</text>
</comment>
<comment type="similarity">
    <text evidence="2">Belongs to the queuine tRNA-ribosyltransferase family.</text>
</comment>
<feature type="binding site" evidence="2">
    <location>
        <position position="330"/>
    </location>
    <ligand>
        <name>Zn(2+)</name>
        <dbReference type="ChEBI" id="CHEBI:29105"/>
    </ligand>
</feature>
<keyword evidence="1 2" id="KW-0819">tRNA processing</keyword>
<evidence type="ECO:0000313" key="5">
    <source>
        <dbReference type="Proteomes" id="UP001196980"/>
    </source>
</evidence>
<feature type="region of interest" description="RNA binding; important for wobble base 34 recognition" evidence="2">
    <location>
        <begin position="266"/>
        <end position="270"/>
    </location>
</feature>
<dbReference type="EMBL" id="JABXWD010000122">
    <property type="protein sequence ID" value="MBV6341564.1"/>
    <property type="molecule type" value="Genomic_DNA"/>
</dbReference>
<feature type="binding site" evidence="2">
    <location>
        <position position="301"/>
    </location>
    <ligand>
        <name>Zn(2+)</name>
        <dbReference type="ChEBI" id="CHEBI:29105"/>
    </ligand>
</feature>
<comment type="function">
    <text evidence="2">Catalyzes the base-exchange of a guanine (G) residue with the queuine precursor 7-aminomethyl-7-deazaguanine (PreQ1) at position 34 (anticodon wobble position) in tRNAs with GU(N) anticodons (tRNA-Asp, -Asn, -His and -Tyr). Catalysis occurs through a double-displacement mechanism. The nucleophile active site attacks the C1' of nucleotide 34 to detach the guanine base from the RNA, forming a covalent enzyme-RNA intermediate. The proton acceptor active site deprotonates the incoming PreQ1, allowing a nucleophilic attack on the C1' of the ribose to form the product. After dissociation, two additional enzymatic reactions on the tRNA convert PreQ1 to queuine (Q), resulting in the hypermodified nucleoside queuosine (7-(((4,5-cis-dihydroxy-2-cyclopenten-1-yl)amino)methyl)-7-deazaguanosine).</text>
</comment>
<comment type="cofactor">
    <cofactor evidence="2">
        <name>Zn(2+)</name>
        <dbReference type="ChEBI" id="CHEBI:29105"/>
    </cofactor>
    <text evidence="2">Binds 1 zinc ion per subunit.</text>
</comment>